<organism evidence="15 16">
    <name type="scientific">Shewanella nanhaiensis</name>
    <dbReference type="NCBI Taxonomy" id="2864872"/>
    <lineage>
        <taxon>Bacteria</taxon>
        <taxon>Pseudomonadati</taxon>
        <taxon>Pseudomonadota</taxon>
        <taxon>Gammaproteobacteria</taxon>
        <taxon>Alteromonadales</taxon>
        <taxon>Shewanellaceae</taxon>
        <taxon>Shewanella</taxon>
    </lineage>
</organism>
<dbReference type="Proteomes" id="UP001195963">
    <property type="component" value="Unassembled WGS sequence"/>
</dbReference>
<name>A0ABS7E3W6_9GAMM</name>
<feature type="signal peptide" evidence="13">
    <location>
        <begin position="1"/>
        <end position="22"/>
    </location>
</feature>
<feature type="region of interest" description="Disordered" evidence="12">
    <location>
        <begin position="56"/>
        <end position="78"/>
    </location>
</feature>
<evidence type="ECO:0000256" key="3">
    <source>
        <dbReference type="ARBA" id="ARBA00022448"/>
    </source>
</evidence>
<dbReference type="PRINTS" id="PR00184">
    <property type="entry name" value="NEISSPPORIN"/>
</dbReference>
<evidence type="ECO:0000256" key="8">
    <source>
        <dbReference type="ARBA" id="ARBA00023114"/>
    </source>
</evidence>
<dbReference type="InterPro" id="IPR023614">
    <property type="entry name" value="Porin_dom_sf"/>
</dbReference>
<evidence type="ECO:0000256" key="2">
    <source>
        <dbReference type="ARBA" id="ARBA00011233"/>
    </source>
</evidence>
<comment type="subcellular location">
    <subcellularLocation>
        <location evidence="1">Cell outer membrane</location>
        <topology evidence="1">Multi-pass membrane protein</topology>
    </subcellularLocation>
</comment>
<feature type="chain" id="PRO_5045914733" evidence="13">
    <location>
        <begin position="23"/>
        <end position="383"/>
    </location>
</feature>
<feature type="domain" description="Porin" evidence="14">
    <location>
        <begin position="81"/>
        <end position="381"/>
    </location>
</feature>
<keyword evidence="7" id="KW-0406">Ion transport</keyword>
<dbReference type="PANTHER" id="PTHR34501">
    <property type="entry name" value="PROTEIN YDDL-RELATED"/>
    <property type="match status" value="1"/>
</dbReference>
<dbReference type="InterPro" id="IPR033900">
    <property type="entry name" value="Gram_neg_porin_domain"/>
</dbReference>
<evidence type="ECO:0000259" key="14">
    <source>
        <dbReference type="Pfam" id="PF13609"/>
    </source>
</evidence>
<comment type="subunit">
    <text evidence="2">Homotrimer.</text>
</comment>
<evidence type="ECO:0000256" key="9">
    <source>
        <dbReference type="ARBA" id="ARBA00023136"/>
    </source>
</evidence>
<evidence type="ECO:0000256" key="7">
    <source>
        <dbReference type="ARBA" id="ARBA00023065"/>
    </source>
</evidence>
<accession>A0ABS7E3W6</accession>
<gene>
    <name evidence="15" type="ORF">K0625_11905</name>
</gene>
<protein>
    <submittedName>
        <fullName evidence="15">Porin</fullName>
    </submittedName>
</protein>
<sequence length="383" mass="43622">MQISPIAQFVTFTLLAASFDLAAEQEVTLASLKLQIEALQKQVMLLEQAQKQEAQKREKTISQANKSPEQVQPKSESGNNALKVYATMRPTYGYFDEGGETFYDVRDALSHIGLKATNEFMPGWRAELHGEWGVDLSNNGDFGKARRAYVALGGPYGRIGIGKQRPPQYLLIAEYVDIFNHANSPFAYDPESVFFVNNMLTYRLNVENFSWLAAAQFDGDSGSNSADLINLGLSYDNDGFHGAVAYLEQSSIDGNLTTGEDEVWAVSLAKEFSNGFYLAGAYQDRNYQRDVMSQDREGHTLDISSAYRLSQQFRVKLGYFDFDDGREAFLSQKYHGFNTTLEWLPDDNLRFHLEYLTKDYDYLNDFDSWTVGFRYDFSKEWRF</sequence>
<dbReference type="SUPFAM" id="SSF56935">
    <property type="entry name" value="Porins"/>
    <property type="match status" value="1"/>
</dbReference>
<proteinExistence type="predicted"/>
<keyword evidence="16" id="KW-1185">Reference proteome</keyword>
<dbReference type="CDD" id="cd00342">
    <property type="entry name" value="gram_neg_porins"/>
    <property type="match status" value="1"/>
</dbReference>
<evidence type="ECO:0000256" key="5">
    <source>
        <dbReference type="ARBA" id="ARBA00022692"/>
    </source>
</evidence>
<dbReference type="InterPro" id="IPR002299">
    <property type="entry name" value="Porin_Neis"/>
</dbReference>
<keyword evidence="10" id="KW-0998">Cell outer membrane</keyword>
<keyword evidence="9" id="KW-0472">Membrane</keyword>
<dbReference type="PANTHER" id="PTHR34501:SF9">
    <property type="entry name" value="MAJOR OUTER MEMBRANE PROTEIN P.IA"/>
    <property type="match status" value="1"/>
</dbReference>
<evidence type="ECO:0000256" key="6">
    <source>
        <dbReference type="ARBA" id="ARBA00022729"/>
    </source>
</evidence>
<reference evidence="15 16" key="1">
    <citation type="submission" date="2021-07" db="EMBL/GenBank/DDBJ databases">
        <title>Shewanella sp. nov, isolated from SCS.</title>
        <authorList>
            <person name="Cao W.R."/>
        </authorList>
    </citation>
    <scope>NUCLEOTIDE SEQUENCE [LARGE SCALE GENOMIC DNA]</scope>
    <source>
        <strain evidence="15 16">NR704-98</strain>
    </source>
</reference>
<keyword evidence="5" id="KW-0812">Transmembrane</keyword>
<evidence type="ECO:0000256" key="4">
    <source>
        <dbReference type="ARBA" id="ARBA00022452"/>
    </source>
</evidence>
<evidence type="ECO:0000313" key="16">
    <source>
        <dbReference type="Proteomes" id="UP001195963"/>
    </source>
</evidence>
<evidence type="ECO:0000256" key="13">
    <source>
        <dbReference type="SAM" id="SignalP"/>
    </source>
</evidence>
<dbReference type="RefSeq" id="WP_220109899.1">
    <property type="nucleotide sequence ID" value="NZ_JAHZST010000007.1"/>
</dbReference>
<comment type="caution">
    <text evidence="15">The sequence shown here is derived from an EMBL/GenBank/DDBJ whole genome shotgun (WGS) entry which is preliminary data.</text>
</comment>
<evidence type="ECO:0000256" key="1">
    <source>
        <dbReference type="ARBA" id="ARBA00004571"/>
    </source>
</evidence>
<keyword evidence="8" id="KW-0626">Porin</keyword>
<feature type="compositionally biased region" description="Polar residues" evidence="12">
    <location>
        <begin position="61"/>
        <end position="78"/>
    </location>
</feature>
<keyword evidence="4" id="KW-1134">Transmembrane beta strand</keyword>
<feature type="coiled-coil region" evidence="11">
    <location>
        <begin position="22"/>
        <end position="56"/>
    </location>
</feature>
<evidence type="ECO:0000256" key="12">
    <source>
        <dbReference type="SAM" id="MobiDB-lite"/>
    </source>
</evidence>
<dbReference type="Gene3D" id="2.40.160.10">
    <property type="entry name" value="Porin"/>
    <property type="match status" value="1"/>
</dbReference>
<dbReference type="InterPro" id="IPR050298">
    <property type="entry name" value="Gram-neg_bact_OMP"/>
</dbReference>
<evidence type="ECO:0000313" key="15">
    <source>
        <dbReference type="EMBL" id="MBW8184379.1"/>
    </source>
</evidence>
<evidence type="ECO:0000256" key="10">
    <source>
        <dbReference type="ARBA" id="ARBA00023237"/>
    </source>
</evidence>
<keyword evidence="11" id="KW-0175">Coiled coil</keyword>
<keyword evidence="3" id="KW-0813">Transport</keyword>
<keyword evidence="6 13" id="KW-0732">Signal</keyword>
<dbReference type="Pfam" id="PF13609">
    <property type="entry name" value="Porin_4"/>
    <property type="match status" value="1"/>
</dbReference>
<evidence type="ECO:0000256" key="11">
    <source>
        <dbReference type="SAM" id="Coils"/>
    </source>
</evidence>
<dbReference type="EMBL" id="JAHZST010000007">
    <property type="protein sequence ID" value="MBW8184379.1"/>
    <property type="molecule type" value="Genomic_DNA"/>
</dbReference>